<evidence type="ECO:0000256" key="1">
    <source>
        <dbReference type="SAM" id="Phobius"/>
    </source>
</evidence>
<feature type="transmembrane region" description="Helical" evidence="1">
    <location>
        <begin position="16"/>
        <end position="36"/>
    </location>
</feature>
<dbReference type="EMBL" id="QICM01000020">
    <property type="protein sequence ID" value="PXV64016.1"/>
    <property type="molecule type" value="Genomic_DNA"/>
</dbReference>
<sequence length="182" mass="21683">MEEIYQYNKYKFLEKLYTPAGIFLAGILLQFFYPGIGFYQKLLIYLVYLSGFLLFVFDALPIIRSTYKVWNKEIILTNRTVVLKGDDHLKTVVVNRKDIERIIFRSLRGEDVEIPHFRKLEDIDDKLYELAGRRFVIEYDEENSDNIKTVNADNELIIYLELLPSEFVEEFIKWYQADIALE</sequence>
<reference evidence="2 4" key="2">
    <citation type="submission" date="2018-04" db="EMBL/GenBank/DDBJ databases">
        <title>Subsurface microbial communities from deep shales in Ohio and West Virginia, USA.</title>
        <authorList>
            <person name="Wrighton K."/>
        </authorList>
    </citation>
    <scope>NUCLEOTIDE SEQUENCE [LARGE SCALE GENOMIC DNA]</scope>
    <source>
        <strain evidence="2 4">MSL28</strain>
    </source>
</reference>
<evidence type="ECO:0000313" key="4">
    <source>
        <dbReference type="Proteomes" id="UP000247389"/>
    </source>
</evidence>
<dbReference type="AlphaFoldDB" id="A0A1G6R5K9"/>
<keyword evidence="1" id="KW-0472">Membrane</keyword>
<dbReference type="Proteomes" id="UP000324896">
    <property type="component" value="Unassembled WGS sequence"/>
</dbReference>
<keyword evidence="1" id="KW-0812">Transmembrane</keyword>
<dbReference type="Proteomes" id="UP000247389">
    <property type="component" value="Unassembled WGS sequence"/>
</dbReference>
<evidence type="ECO:0000313" key="5">
    <source>
        <dbReference type="Proteomes" id="UP000324896"/>
    </source>
</evidence>
<dbReference type="RefSeq" id="WP_073158977.1">
    <property type="nucleotide sequence ID" value="NZ_FMYT01000021.1"/>
</dbReference>
<dbReference type="OrthoDB" id="2111383at2"/>
<evidence type="ECO:0000313" key="3">
    <source>
        <dbReference type="EMBL" id="SDC99297.1"/>
    </source>
</evidence>
<accession>A0A1G6R5K9</accession>
<evidence type="ECO:0000313" key="2">
    <source>
        <dbReference type="EMBL" id="PXV64016.1"/>
    </source>
</evidence>
<keyword evidence="1" id="KW-1133">Transmembrane helix</keyword>
<proteinExistence type="predicted"/>
<gene>
    <name evidence="2" type="ORF">C8C78_12016</name>
    <name evidence="3" type="ORF">SAMN04488597_12128</name>
</gene>
<name>A0A1G6R5K9_9FIRM</name>
<dbReference type="STRING" id="54121.SAMN04515653_11079"/>
<reference evidence="3 5" key="1">
    <citation type="submission" date="2016-10" db="EMBL/GenBank/DDBJ databases">
        <authorList>
            <person name="Varghese N."/>
            <person name="Submissions S."/>
        </authorList>
    </citation>
    <scope>NUCLEOTIDE SEQUENCE [LARGE SCALE GENOMIC DNA]</scope>
    <source>
        <strain evidence="3 5">WG10</strain>
    </source>
</reference>
<feature type="transmembrane region" description="Helical" evidence="1">
    <location>
        <begin position="42"/>
        <end position="63"/>
    </location>
</feature>
<protein>
    <submittedName>
        <fullName evidence="3">Uncharacterized protein</fullName>
    </submittedName>
</protein>
<dbReference type="EMBL" id="FMYT01000021">
    <property type="protein sequence ID" value="SDC99297.1"/>
    <property type="molecule type" value="Genomic_DNA"/>
</dbReference>
<organism evidence="3 5">
    <name type="scientific">Halanaerobium congolense</name>
    <dbReference type="NCBI Taxonomy" id="54121"/>
    <lineage>
        <taxon>Bacteria</taxon>
        <taxon>Bacillati</taxon>
        <taxon>Bacillota</taxon>
        <taxon>Clostridia</taxon>
        <taxon>Halanaerobiales</taxon>
        <taxon>Halanaerobiaceae</taxon>
        <taxon>Halanaerobium</taxon>
    </lineage>
</organism>